<gene>
    <name evidence="1" type="ORF">ABIF63_006059</name>
</gene>
<comment type="caution">
    <text evidence="1">The sequence shown here is derived from an EMBL/GenBank/DDBJ whole genome shotgun (WGS) entry which is preliminary data.</text>
</comment>
<accession>A0ABV2RYD6</accession>
<keyword evidence="2" id="KW-1185">Reference proteome</keyword>
<dbReference type="Proteomes" id="UP001549291">
    <property type="component" value="Unassembled WGS sequence"/>
</dbReference>
<reference evidence="1 2" key="1">
    <citation type="submission" date="2024-06" db="EMBL/GenBank/DDBJ databases">
        <title>Genomic Encyclopedia of Type Strains, Phase V (KMG-V): Genome sequencing to study the core and pangenomes of soil and plant-associated prokaryotes.</title>
        <authorList>
            <person name="Whitman W."/>
        </authorList>
    </citation>
    <scope>NUCLEOTIDE SEQUENCE [LARGE SCALE GENOMIC DNA]</scope>
    <source>
        <strain evidence="1 2">USDA 160</strain>
    </source>
</reference>
<name>A0ABV2RYD6_BRAJP</name>
<proteinExistence type="predicted"/>
<dbReference type="RefSeq" id="WP_354270268.1">
    <property type="nucleotide sequence ID" value="NZ_JBEPTQ010000002.1"/>
</dbReference>
<protein>
    <submittedName>
        <fullName evidence="1">Uncharacterized protein</fullName>
    </submittedName>
</protein>
<evidence type="ECO:0000313" key="1">
    <source>
        <dbReference type="EMBL" id="MET4721953.1"/>
    </source>
</evidence>
<organism evidence="1 2">
    <name type="scientific">Bradyrhizobium japonicum</name>
    <dbReference type="NCBI Taxonomy" id="375"/>
    <lineage>
        <taxon>Bacteria</taxon>
        <taxon>Pseudomonadati</taxon>
        <taxon>Pseudomonadota</taxon>
        <taxon>Alphaproteobacteria</taxon>
        <taxon>Hyphomicrobiales</taxon>
        <taxon>Nitrobacteraceae</taxon>
        <taxon>Bradyrhizobium</taxon>
    </lineage>
</organism>
<sequence length="61" mass="6694">MTRKQPDRELEAMAADLAEACEGLSPLESALLIAQGMREVYGGEWAIEAHGDDTFSILRKT</sequence>
<evidence type="ECO:0000313" key="2">
    <source>
        <dbReference type="Proteomes" id="UP001549291"/>
    </source>
</evidence>
<dbReference type="EMBL" id="JBEPTQ010000002">
    <property type="protein sequence ID" value="MET4721953.1"/>
    <property type="molecule type" value="Genomic_DNA"/>
</dbReference>